<dbReference type="Gene3D" id="3.30.420.40">
    <property type="match status" value="2"/>
</dbReference>
<dbReference type="Proteomes" id="UP001597213">
    <property type="component" value="Unassembled WGS sequence"/>
</dbReference>
<dbReference type="PANTHER" id="PTHR43190:SF3">
    <property type="entry name" value="N-ACETYL-D-GLUCOSAMINE KINASE"/>
    <property type="match status" value="1"/>
</dbReference>
<dbReference type="EMBL" id="JBHUEN010000043">
    <property type="protein sequence ID" value="MFD1882589.1"/>
    <property type="molecule type" value="Genomic_DNA"/>
</dbReference>
<reference evidence="3" key="1">
    <citation type="journal article" date="2019" name="Int. J. Syst. Evol. Microbiol.">
        <title>The Global Catalogue of Microorganisms (GCM) 10K type strain sequencing project: providing services to taxonomists for standard genome sequencing and annotation.</title>
        <authorList>
            <consortium name="The Broad Institute Genomics Platform"/>
            <consortium name="The Broad Institute Genome Sequencing Center for Infectious Disease"/>
            <person name="Wu L."/>
            <person name="Ma J."/>
        </authorList>
    </citation>
    <scope>NUCLEOTIDE SEQUENCE [LARGE SCALE GENOMIC DNA]</scope>
    <source>
        <strain evidence="3">CCUG 56029</strain>
    </source>
</reference>
<dbReference type="CDD" id="cd24082">
    <property type="entry name" value="ASKHA_NBD_GspK-like"/>
    <property type="match status" value="1"/>
</dbReference>
<proteinExistence type="predicted"/>
<feature type="domain" description="ATPase BadF/BadG/BcrA/BcrD type" evidence="1">
    <location>
        <begin position="5"/>
        <end position="244"/>
    </location>
</feature>
<dbReference type="RefSeq" id="WP_379143311.1">
    <property type="nucleotide sequence ID" value="NZ_JBHUEN010000043.1"/>
</dbReference>
<dbReference type="InterPro" id="IPR002731">
    <property type="entry name" value="ATPase_BadF"/>
</dbReference>
<organism evidence="2 3">
    <name type="scientific">Paracoccus pacificus</name>
    <dbReference type="NCBI Taxonomy" id="1463598"/>
    <lineage>
        <taxon>Bacteria</taxon>
        <taxon>Pseudomonadati</taxon>
        <taxon>Pseudomonadota</taxon>
        <taxon>Alphaproteobacteria</taxon>
        <taxon>Rhodobacterales</taxon>
        <taxon>Paracoccaceae</taxon>
        <taxon>Paracoccus</taxon>
    </lineage>
</organism>
<comment type="caution">
    <text evidence="2">The sequence shown here is derived from an EMBL/GenBank/DDBJ whole genome shotgun (WGS) entry which is preliminary data.</text>
</comment>
<evidence type="ECO:0000259" key="1">
    <source>
        <dbReference type="Pfam" id="PF01869"/>
    </source>
</evidence>
<keyword evidence="3" id="KW-1185">Reference proteome</keyword>
<evidence type="ECO:0000313" key="2">
    <source>
        <dbReference type="EMBL" id="MFD1882589.1"/>
    </source>
</evidence>
<dbReference type="SUPFAM" id="SSF53067">
    <property type="entry name" value="Actin-like ATPase domain"/>
    <property type="match status" value="2"/>
</dbReference>
<sequence length="278" mass="27811">MRFALGLDGGGSGCRAVLADRDGAVLGQGSGGPANVTSNRDAAVGAIRAAISAALGGRDRADVVAVLGLAGADIAQAEDWLPALLGFGRAEILPDHMLAVAGALGARDGIVAAIGTGSIFSRRIGPDALTVGGRGPILGDEGSGNWIGRAILARVLRAADGLALPTDLTDRLFADHGGISGVIEFARDASGADFARLAPQVLAAADDPAAREVLMRADALIAAAIDRLQPDAGSVPVAFTGGLGAHYAARLRGRWQIIQPKGTALDGALAQALGLLRG</sequence>
<dbReference type="PANTHER" id="PTHR43190">
    <property type="entry name" value="N-ACETYL-D-GLUCOSAMINE KINASE"/>
    <property type="match status" value="1"/>
</dbReference>
<accession>A0ABW4RAA8</accession>
<gene>
    <name evidence="2" type="ORF">ACFSCT_12775</name>
</gene>
<dbReference type="InterPro" id="IPR043129">
    <property type="entry name" value="ATPase_NBD"/>
</dbReference>
<dbReference type="InterPro" id="IPR052519">
    <property type="entry name" value="Euk-type_GlcNAc_Kinase"/>
</dbReference>
<name>A0ABW4RAA8_9RHOB</name>
<protein>
    <submittedName>
        <fullName evidence="2">BadF/BadG/BcrA/BcrD ATPase family protein</fullName>
    </submittedName>
</protein>
<evidence type="ECO:0000313" key="3">
    <source>
        <dbReference type="Proteomes" id="UP001597213"/>
    </source>
</evidence>
<dbReference type="Pfam" id="PF01869">
    <property type="entry name" value="BcrAD_BadFG"/>
    <property type="match status" value="1"/>
</dbReference>